<dbReference type="GO" id="GO:0008939">
    <property type="term" value="F:nicotinate-nucleotide-dimethylbenzimidazole phosphoribosyltransferase activity"/>
    <property type="evidence" value="ECO:0007669"/>
    <property type="project" value="UniProtKB-UniRule"/>
</dbReference>
<evidence type="ECO:0000256" key="9">
    <source>
        <dbReference type="ARBA" id="ARBA00047340"/>
    </source>
</evidence>
<keyword evidence="6" id="KW-0169">Cobalamin biosynthesis</keyword>
<evidence type="ECO:0000256" key="5">
    <source>
        <dbReference type="ARBA" id="ARBA00015486"/>
    </source>
</evidence>
<keyword evidence="12" id="KW-1185">Reference proteome</keyword>
<evidence type="ECO:0000256" key="3">
    <source>
        <dbReference type="ARBA" id="ARBA00007110"/>
    </source>
</evidence>
<dbReference type="Proteomes" id="UP000430222">
    <property type="component" value="Unassembled WGS sequence"/>
</dbReference>
<evidence type="ECO:0000313" key="12">
    <source>
        <dbReference type="Proteomes" id="UP000430222"/>
    </source>
</evidence>
<evidence type="ECO:0000313" key="11">
    <source>
        <dbReference type="EMBL" id="MSV24716.1"/>
    </source>
</evidence>
<comment type="caution">
    <text evidence="11">The sequence shown here is derived from an EMBL/GenBank/DDBJ whole genome shotgun (WGS) entry which is preliminary data.</text>
</comment>
<dbReference type="UniPathway" id="UPA00061">
    <property type="reaction ID" value="UER00516"/>
</dbReference>
<reference evidence="11 12" key="1">
    <citation type="submission" date="2019-08" db="EMBL/GenBank/DDBJ databases">
        <title>In-depth cultivation of the pig gut microbiome towards novel bacterial diversity and tailored functional studies.</title>
        <authorList>
            <person name="Wylensek D."/>
            <person name="Hitch T.C.A."/>
            <person name="Clavel T."/>
        </authorList>
    </citation>
    <scope>NUCLEOTIDE SEQUENCE [LARGE SCALE GENOMIC DNA]</scope>
    <source>
        <strain evidence="12">WCA-380-WT-3B3</strain>
    </source>
</reference>
<evidence type="ECO:0000256" key="4">
    <source>
        <dbReference type="ARBA" id="ARBA00011991"/>
    </source>
</evidence>
<dbReference type="Gene3D" id="1.10.1610.10">
    <property type="match status" value="3"/>
</dbReference>
<gene>
    <name evidence="11" type="primary">cobT</name>
    <name evidence="11" type="ORF">FYJ78_05865</name>
</gene>
<name>A0A6I2UZL0_9FIRM</name>
<dbReference type="CDD" id="cd02439">
    <property type="entry name" value="DMB-PRT_CobT"/>
    <property type="match status" value="1"/>
</dbReference>
<accession>A0A6I2UZL0</accession>
<dbReference type="InterPro" id="IPR003200">
    <property type="entry name" value="Nict_dMeBzImd_PRibTrfase"/>
</dbReference>
<evidence type="ECO:0000256" key="6">
    <source>
        <dbReference type="ARBA" id="ARBA00022573"/>
    </source>
</evidence>
<dbReference type="NCBIfam" id="TIGR03160">
    <property type="entry name" value="cobT_DBIPRT"/>
    <property type="match status" value="1"/>
</dbReference>
<dbReference type="Gene3D" id="3.40.50.10210">
    <property type="match status" value="1"/>
</dbReference>
<dbReference type="AlphaFoldDB" id="A0A6I2UZL0"/>
<protein>
    <recommendedName>
        <fullName evidence="5 10">Nicotinate-nucleotide--dimethylbenzimidazole phosphoribosyltransferase</fullName>
        <ecNumber evidence="4 10">2.4.2.21</ecNumber>
    </recommendedName>
</protein>
<dbReference type="InterPro" id="IPR023195">
    <property type="entry name" value="Nict_dMeBzImd_PRibTrfase_N"/>
</dbReference>
<keyword evidence="7 11" id="KW-0328">Glycosyltransferase</keyword>
<evidence type="ECO:0000256" key="8">
    <source>
        <dbReference type="ARBA" id="ARBA00022679"/>
    </source>
</evidence>
<dbReference type="InterPro" id="IPR036087">
    <property type="entry name" value="Nict_dMeBzImd_PRibTrfase_sf"/>
</dbReference>
<comment type="pathway">
    <text evidence="2">Nucleoside biosynthesis; alpha-ribazole biosynthesis; alpha-ribazole from 5,6-dimethylbenzimidazole: step 1/2.</text>
</comment>
<evidence type="ECO:0000256" key="2">
    <source>
        <dbReference type="ARBA" id="ARBA00005049"/>
    </source>
</evidence>
<dbReference type="EC" id="2.4.2.21" evidence="4 10"/>
<evidence type="ECO:0000256" key="7">
    <source>
        <dbReference type="ARBA" id="ARBA00022676"/>
    </source>
</evidence>
<dbReference type="PANTHER" id="PTHR43463">
    <property type="entry name" value="NICOTINATE-NUCLEOTIDE--DIMETHYLBENZIMIDAZOLE PHOSPHORIBOSYLTRANSFERASE"/>
    <property type="match status" value="1"/>
</dbReference>
<dbReference type="RefSeq" id="WP_154620477.1">
    <property type="nucleotide sequence ID" value="NZ_VUNL01000005.1"/>
</dbReference>
<evidence type="ECO:0000256" key="10">
    <source>
        <dbReference type="NCBIfam" id="TIGR03160"/>
    </source>
</evidence>
<proteinExistence type="inferred from homology"/>
<comment type="function">
    <text evidence="1">Catalyzes the synthesis of alpha-ribazole-5'-phosphate from nicotinate mononucleotide (NAMN) and 5,6-dimethylbenzimidazole (DMB).</text>
</comment>
<sequence length="639" mass="68498">MKLLEQTIAAIEPVRQEPAEEVSARLNSVMEGDADTLGRLRSLLLRYIAITGRRHPAPPEKCTIICCGDHGVAAEGVSAYPPETTVQMTRNYLISRGAAANALSNYCGSELMVVDMGVAADTSDVPDLIRRRIAAGTKNIARGPAMTREQARQAVETGIELAAQAIEKGFDCILPGEMGIANTSSSACIAAVFCGLSPEEVTGRGTNISDERLKKKIGIVRQALTVNQPDPHDGLDVLAKVGGFELGAITGLILGAAARRCTVILDGANTGSAALIAQALSPYSTGYLIASHQGTEKSHRYTLRKLGLQPLMNLDLRLGEACGSSLLAPMLEAMLTAWDVLDRLPRDPVEAPFHQEYMSQTPAKITNKTFDFYLHTMQDLDHPAMERCQHRIDNLSKPIYSLGYLEQIAVELAGIIGDEQPEYGMDRALLCFTGRHASPLSAQIAAAFAAHADAEVTMAHLREGLPPSAAFDFGREQAEYLSLTCPLLGLALTEPDPDLPFGTSAKQLRRALLNPDGTLRYPADTFLRHAPEVWQPAISAAIGAIIAAAHNSSFILLDDEATEIIARYTEQLCPDVRPYLLHIQPALLQTKASLPGGIIACLGFGLVDASLHMLNDMRTFAEARVAVAGDGPGAGRQLS</sequence>
<comment type="similarity">
    <text evidence="3">Belongs to the CobT family.</text>
</comment>
<dbReference type="Pfam" id="PF02277">
    <property type="entry name" value="DBI_PRT"/>
    <property type="match status" value="2"/>
</dbReference>
<dbReference type="InterPro" id="IPR017846">
    <property type="entry name" value="Nict_dMeBzImd_PRibTrfase_bact"/>
</dbReference>
<comment type="catalytic activity">
    <reaction evidence="9">
        <text>5,6-dimethylbenzimidazole + nicotinate beta-D-ribonucleotide = alpha-ribazole 5'-phosphate + nicotinate + H(+)</text>
        <dbReference type="Rhea" id="RHEA:11196"/>
        <dbReference type="ChEBI" id="CHEBI:15378"/>
        <dbReference type="ChEBI" id="CHEBI:15890"/>
        <dbReference type="ChEBI" id="CHEBI:32544"/>
        <dbReference type="ChEBI" id="CHEBI:57502"/>
        <dbReference type="ChEBI" id="CHEBI:57918"/>
        <dbReference type="EC" id="2.4.2.21"/>
    </reaction>
</comment>
<evidence type="ECO:0000256" key="1">
    <source>
        <dbReference type="ARBA" id="ARBA00002197"/>
    </source>
</evidence>
<keyword evidence="8 11" id="KW-0808">Transferase</keyword>
<dbReference type="NCBIfam" id="NF000996">
    <property type="entry name" value="PRK00105.1"/>
    <property type="match status" value="1"/>
</dbReference>
<dbReference type="FunFam" id="3.40.50.10210:FF:000001">
    <property type="entry name" value="Nicotinate-nucleotide--dimethylbenzimidazole phosphoribosyltransferase"/>
    <property type="match status" value="1"/>
</dbReference>
<dbReference type="EMBL" id="VUNL01000005">
    <property type="protein sequence ID" value="MSV24716.1"/>
    <property type="molecule type" value="Genomic_DNA"/>
</dbReference>
<dbReference type="SUPFAM" id="SSF52733">
    <property type="entry name" value="Nicotinate mononucleotide:5,6-dimethylbenzimidazole phosphoribosyltransferase (CobT)"/>
    <property type="match status" value="2"/>
</dbReference>
<dbReference type="PANTHER" id="PTHR43463:SF1">
    <property type="entry name" value="NICOTINATE-NUCLEOTIDE--DIMETHYLBENZIMIDAZOLE PHOSPHORIBOSYLTRANSFERASE"/>
    <property type="match status" value="1"/>
</dbReference>
<organism evidence="11 12">
    <name type="scientific">Selenomonas montiformis</name>
    <dbReference type="NCBI Taxonomy" id="2652285"/>
    <lineage>
        <taxon>Bacteria</taxon>
        <taxon>Bacillati</taxon>
        <taxon>Bacillota</taxon>
        <taxon>Negativicutes</taxon>
        <taxon>Selenomonadales</taxon>
        <taxon>Selenomonadaceae</taxon>
        <taxon>Selenomonas</taxon>
    </lineage>
</organism>
<dbReference type="GO" id="GO:0009236">
    <property type="term" value="P:cobalamin biosynthetic process"/>
    <property type="evidence" value="ECO:0007669"/>
    <property type="project" value="UniProtKB-UniRule"/>
</dbReference>